<dbReference type="AlphaFoldDB" id="E3KNN3"/>
<dbReference type="SMART" id="SM00176">
    <property type="entry name" value="RAN"/>
    <property type="match status" value="1"/>
</dbReference>
<dbReference type="InterPro" id="IPR001806">
    <property type="entry name" value="Small_GTPase"/>
</dbReference>
<feature type="compositionally biased region" description="Polar residues" evidence="2">
    <location>
        <begin position="375"/>
        <end position="384"/>
    </location>
</feature>
<dbReference type="Gene3D" id="3.40.50.300">
    <property type="entry name" value="P-loop containing nucleotide triphosphate hydrolases"/>
    <property type="match status" value="1"/>
</dbReference>
<dbReference type="GO" id="GO:0005769">
    <property type="term" value="C:early endosome"/>
    <property type="evidence" value="ECO:0000318"/>
    <property type="project" value="GO_Central"/>
</dbReference>
<keyword evidence="1" id="KW-0547">Nucleotide-binding</keyword>
<dbReference type="Pfam" id="PF00071">
    <property type="entry name" value="Ras"/>
    <property type="match status" value="1"/>
</dbReference>
<dbReference type="KEGG" id="pgr:PGTG_11664"/>
<dbReference type="eggNOG" id="KOG0092">
    <property type="taxonomic scope" value="Eukaryota"/>
</dbReference>
<keyword evidence="4" id="KW-1185">Reference proteome</keyword>
<dbReference type="GO" id="GO:0006886">
    <property type="term" value="P:intracellular protein transport"/>
    <property type="evidence" value="ECO:0000318"/>
    <property type="project" value="GO_Central"/>
</dbReference>
<feature type="compositionally biased region" description="Low complexity" evidence="2">
    <location>
        <begin position="54"/>
        <end position="87"/>
    </location>
</feature>
<dbReference type="PRINTS" id="PR00449">
    <property type="entry name" value="RASTRNSFRMNG"/>
</dbReference>
<dbReference type="PROSITE" id="PS51421">
    <property type="entry name" value="RAS"/>
    <property type="match status" value="1"/>
</dbReference>
<feature type="compositionally biased region" description="Low complexity" evidence="2">
    <location>
        <begin position="327"/>
        <end position="364"/>
    </location>
</feature>
<evidence type="ECO:0000313" key="3">
    <source>
        <dbReference type="EMBL" id="EFP85908.2"/>
    </source>
</evidence>
<dbReference type="InterPro" id="IPR005225">
    <property type="entry name" value="Small_GTP-bd"/>
</dbReference>
<feature type="region of interest" description="Disordered" evidence="2">
    <location>
        <begin position="581"/>
        <end position="611"/>
    </location>
</feature>
<evidence type="ECO:0000256" key="2">
    <source>
        <dbReference type="SAM" id="MobiDB-lite"/>
    </source>
</evidence>
<name>E3KNN3_PUCGT</name>
<protein>
    <submittedName>
        <fullName evidence="3">Rab family protein</fullName>
    </submittedName>
</protein>
<dbReference type="SMART" id="SM00175">
    <property type="entry name" value="RAB"/>
    <property type="match status" value="1"/>
</dbReference>
<dbReference type="VEuPathDB" id="FungiDB:PGTG_11664"/>
<dbReference type="PROSITE" id="PS51419">
    <property type="entry name" value="RAB"/>
    <property type="match status" value="1"/>
</dbReference>
<feature type="compositionally biased region" description="Polar residues" evidence="2">
    <location>
        <begin position="281"/>
        <end position="290"/>
    </location>
</feature>
<dbReference type="PANTHER" id="PTHR47978">
    <property type="match status" value="1"/>
</dbReference>
<evidence type="ECO:0000313" key="4">
    <source>
        <dbReference type="Proteomes" id="UP000008783"/>
    </source>
</evidence>
<feature type="region of interest" description="Disordered" evidence="2">
    <location>
        <begin position="672"/>
        <end position="698"/>
    </location>
</feature>
<accession>E3KNN3</accession>
<feature type="compositionally biased region" description="Basic and acidic residues" evidence="2">
    <location>
        <begin position="1"/>
        <end position="11"/>
    </location>
</feature>
<sequence length="725" mass="77121">MGVKSVEDRRSPRSSPRGMKQVQFQVEKKKKKKKKKPKKKMNHHHQHRLSYPFTTNNNNNTATTTTTTNSKTTTTTTTKTKTKTNQTGPNKMTTPATAALNQIMNSHQLQNTTSTTTTNSPSPSPSSSSPPLTTHPTAHHSLEFNRLTPSNKLTPDTSHQQQQNRNGHRKGRYSLSVFSSLSSPLLTNTNPTTTTNNHHKLTNQTTTTSQNISTPTLVIDGPNGSGGYASLGPSTPDPNRRSTQQSLLPPGPPPFLARYLTPSSPASASSTPAALSPVAGPSSSARPDWALTSSPVNNNLLLPHRSLPSHLARSHSLVPPDPLNSSALRFSSSSSSASSNITTPTTTTTTTSNSNNPLQLSSSSRGNSRLPADNRAQSSLAQSSSHKDRSSNNNSNSNGCNSNGNGNGNPNGNPSGPGPGGGGGGTTQATSQLEAKVVILGMQGVGKTSIVHRYTTGSFSYSLTSTIGASFCTKKLSVDGCKVRLQIWDTAGQERFRSMAPMYYRGANAAILVYDITNQESFLDIQNWLDELRQNMSGDLIIQIVGSKADLAPESRAVEMEAAHARVAAWTAAGARPDDGHLLLSPFGPAGPSNPPTLDDPSSLASSSSAPSPSSLLLSAAASSSNSGNSGSGWNHVGISEVSAKDDFGIEELFLVLSRRLVLRKTQIEALRSPHSRDSIRVHHHHHQHHHHQQQDQGWKNLNSAVGLDQHQFGATGSNHPGSCC</sequence>
<reference evidence="4" key="2">
    <citation type="journal article" date="2011" name="Proc. Natl. Acad. Sci. U.S.A.">
        <title>Obligate biotrophy features unraveled by the genomic analysis of rust fungi.</title>
        <authorList>
            <person name="Duplessis S."/>
            <person name="Cuomo C.A."/>
            <person name="Lin Y.-C."/>
            <person name="Aerts A."/>
            <person name="Tisserant E."/>
            <person name="Veneault-Fourrey C."/>
            <person name="Joly D.L."/>
            <person name="Hacquard S."/>
            <person name="Amselem J."/>
            <person name="Cantarel B.L."/>
            <person name="Chiu R."/>
            <person name="Coutinho P.M."/>
            <person name="Feau N."/>
            <person name="Field M."/>
            <person name="Frey P."/>
            <person name="Gelhaye E."/>
            <person name="Goldberg J."/>
            <person name="Grabherr M.G."/>
            <person name="Kodira C.D."/>
            <person name="Kohler A."/>
            <person name="Kuees U."/>
            <person name="Lindquist E.A."/>
            <person name="Lucas S.M."/>
            <person name="Mago R."/>
            <person name="Mauceli E."/>
            <person name="Morin E."/>
            <person name="Murat C."/>
            <person name="Pangilinan J.L."/>
            <person name="Park R."/>
            <person name="Pearson M."/>
            <person name="Quesneville H."/>
            <person name="Rouhier N."/>
            <person name="Sakthikumar S."/>
            <person name="Salamov A.A."/>
            <person name="Schmutz J."/>
            <person name="Selles B."/>
            <person name="Shapiro H."/>
            <person name="Tanguay P."/>
            <person name="Tuskan G.A."/>
            <person name="Henrissat B."/>
            <person name="Van de Peer Y."/>
            <person name="Rouze P."/>
            <person name="Ellis J.G."/>
            <person name="Dodds P.N."/>
            <person name="Schein J.E."/>
            <person name="Zhong S."/>
            <person name="Hamelin R.C."/>
            <person name="Grigoriev I.V."/>
            <person name="Szabo L.J."/>
            <person name="Martin F."/>
        </authorList>
    </citation>
    <scope>NUCLEOTIDE SEQUENCE [LARGE SCALE GENOMIC DNA]</scope>
    <source>
        <strain evidence="4">CRL 75-36-700-3 / race SCCL</strain>
    </source>
</reference>
<dbReference type="EMBL" id="DS178297">
    <property type="protein sequence ID" value="EFP85908.2"/>
    <property type="molecule type" value="Genomic_DNA"/>
</dbReference>
<feature type="region of interest" description="Disordered" evidence="2">
    <location>
        <begin position="327"/>
        <end position="428"/>
    </location>
</feature>
<feature type="region of interest" description="Disordered" evidence="2">
    <location>
        <begin position="110"/>
        <end position="290"/>
    </location>
</feature>
<dbReference type="SUPFAM" id="SSF52540">
    <property type="entry name" value="P-loop containing nucleoside triphosphate hydrolases"/>
    <property type="match status" value="1"/>
</dbReference>
<feature type="compositionally biased region" description="Low complexity" evidence="2">
    <location>
        <begin position="110"/>
        <end position="136"/>
    </location>
</feature>
<proteinExistence type="predicted"/>
<feature type="compositionally biased region" description="Low complexity" evidence="2">
    <location>
        <begin position="174"/>
        <end position="217"/>
    </location>
</feature>
<dbReference type="GO" id="GO:0012505">
    <property type="term" value="C:endomembrane system"/>
    <property type="evidence" value="ECO:0000318"/>
    <property type="project" value="GO_Central"/>
</dbReference>
<dbReference type="GO" id="GO:0003924">
    <property type="term" value="F:GTPase activity"/>
    <property type="evidence" value="ECO:0000318"/>
    <property type="project" value="GO_Central"/>
</dbReference>
<dbReference type="NCBIfam" id="TIGR00231">
    <property type="entry name" value="small_GTP"/>
    <property type="match status" value="1"/>
</dbReference>
<dbReference type="OrthoDB" id="26525at2759"/>
<dbReference type="FunFam" id="3.40.50.300:FF:000808">
    <property type="entry name" value="Small GTP-binding protein, putative"/>
    <property type="match status" value="1"/>
</dbReference>
<feature type="compositionally biased region" description="Low complexity" evidence="2">
    <location>
        <begin position="601"/>
        <end position="611"/>
    </location>
</feature>
<feature type="compositionally biased region" description="Polar residues" evidence="2">
    <location>
        <begin position="147"/>
        <end position="165"/>
    </location>
</feature>
<dbReference type="SMART" id="SM00174">
    <property type="entry name" value="RHO"/>
    <property type="match status" value="1"/>
</dbReference>
<dbReference type="RefSeq" id="XP_003330327.2">
    <property type="nucleotide sequence ID" value="XM_003330279.2"/>
</dbReference>
<dbReference type="SMART" id="SM00173">
    <property type="entry name" value="RAS"/>
    <property type="match status" value="1"/>
</dbReference>
<organism evidence="3 4">
    <name type="scientific">Puccinia graminis f. sp. tritici (strain CRL 75-36-700-3 / race SCCL)</name>
    <name type="common">Black stem rust fungus</name>
    <dbReference type="NCBI Taxonomy" id="418459"/>
    <lineage>
        <taxon>Eukaryota</taxon>
        <taxon>Fungi</taxon>
        <taxon>Dikarya</taxon>
        <taxon>Basidiomycota</taxon>
        <taxon>Pucciniomycotina</taxon>
        <taxon>Pucciniomycetes</taxon>
        <taxon>Pucciniales</taxon>
        <taxon>Pucciniaceae</taxon>
        <taxon>Puccinia</taxon>
    </lineage>
</organism>
<feature type="compositionally biased region" description="Basic residues" evidence="2">
    <location>
        <begin position="28"/>
        <end position="48"/>
    </location>
</feature>
<dbReference type="CDD" id="cd00154">
    <property type="entry name" value="Rab"/>
    <property type="match status" value="1"/>
</dbReference>
<feature type="region of interest" description="Disordered" evidence="2">
    <location>
        <begin position="1"/>
        <end position="94"/>
    </location>
</feature>
<gene>
    <name evidence="3" type="ORF">PGTG_11664</name>
</gene>
<dbReference type="GeneID" id="10544490"/>
<dbReference type="HOGENOM" id="CLU_381787_0_0_1"/>
<dbReference type="GO" id="GO:0005525">
    <property type="term" value="F:GTP binding"/>
    <property type="evidence" value="ECO:0007669"/>
    <property type="project" value="InterPro"/>
</dbReference>
<dbReference type="Proteomes" id="UP000008783">
    <property type="component" value="Unassembled WGS sequence"/>
</dbReference>
<reference key="1">
    <citation type="submission" date="2007-01" db="EMBL/GenBank/DDBJ databases">
        <title>The Genome Sequence of Puccinia graminis f. sp. tritici Strain CRL 75-36-700-3.</title>
        <authorList>
            <consortium name="The Broad Institute Genome Sequencing Platform"/>
            <person name="Birren B."/>
            <person name="Lander E."/>
            <person name="Galagan J."/>
            <person name="Nusbaum C."/>
            <person name="Devon K."/>
            <person name="Cuomo C."/>
            <person name="Jaffe D."/>
            <person name="Butler J."/>
            <person name="Alvarez P."/>
            <person name="Gnerre S."/>
            <person name="Grabherr M."/>
            <person name="Mauceli E."/>
            <person name="Brockman W."/>
            <person name="Young S."/>
            <person name="LaButti K."/>
            <person name="Sykes S."/>
            <person name="DeCaprio D."/>
            <person name="Crawford M."/>
            <person name="Koehrsen M."/>
            <person name="Engels R."/>
            <person name="Montgomery P."/>
            <person name="Pearson M."/>
            <person name="Howarth C."/>
            <person name="Larson L."/>
            <person name="White J."/>
            <person name="Zeng Q."/>
            <person name="Kodira C."/>
            <person name="Yandava C."/>
            <person name="Alvarado L."/>
            <person name="O'Leary S."/>
            <person name="Szabo L."/>
            <person name="Dean R."/>
            <person name="Schein J."/>
        </authorList>
    </citation>
    <scope>NUCLEOTIDE SEQUENCE</scope>
    <source>
        <strain>CRL 75-36-700-3</strain>
    </source>
</reference>
<dbReference type="PROSITE" id="PS51417">
    <property type="entry name" value="ARF"/>
    <property type="match status" value="1"/>
</dbReference>
<dbReference type="InterPro" id="IPR027417">
    <property type="entry name" value="P-loop_NTPase"/>
</dbReference>
<feature type="compositionally biased region" description="Basic residues" evidence="2">
    <location>
        <begin position="682"/>
        <end position="692"/>
    </location>
</feature>
<evidence type="ECO:0000256" key="1">
    <source>
        <dbReference type="ARBA" id="ARBA00022741"/>
    </source>
</evidence>
<feature type="compositionally biased region" description="Low complexity" evidence="2">
    <location>
        <begin position="391"/>
        <end position="414"/>
    </location>
</feature>
<feature type="compositionally biased region" description="Low complexity" evidence="2">
    <location>
        <begin position="260"/>
        <end position="277"/>
    </location>
</feature>
<dbReference type="STRING" id="418459.E3KNN3"/>
<dbReference type="InParanoid" id="E3KNN3"/>